<evidence type="ECO:0000313" key="2">
    <source>
        <dbReference type="EMBL" id="KAG6380780.1"/>
    </source>
</evidence>
<dbReference type="Proteomes" id="UP000683000">
    <property type="component" value="Unassembled WGS sequence"/>
</dbReference>
<protein>
    <recommendedName>
        <fullName evidence="4">S-adenosyl-L-methionine-dependent methyltransferase</fullName>
    </recommendedName>
</protein>
<keyword evidence="3" id="KW-1185">Reference proteome</keyword>
<organism evidence="2 3">
    <name type="scientific">Boletus reticuloceps</name>
    <dbReference type="NCBI Taxonomy" id="495285"/>
    <lineage>
        <taxon>Eukaryota</taxon>
        <taxon>Fungi</taxon>
        <taxon>Dikarya</taxon>
        <taxon>Basidiomycota</taxon>
        <taxon>Agaricomycotina</taxon>
        <taxon>Agaricomycetes</taxon>
        <taxon>Agaricomycetidae</taxon>
        <taxon>Boletales</taxon>
        <taxon>Boletineae</taxon>
        <taxon>Boletaceae</taxon>
        <taxon>Boletoideae</taxon>
        <taxon>Boletus</taxon>
    </lineage>
</organism>
<dbReference type="EMBL" id="JAGFBS010000002">
    <property type="protein sequence ID" value="KAG6380780.1"/>
    <property type="molecule type" value="Genomic_DNA"/>
</dbReference>
<gene>
    <name evidence="2" type="ORF">JVT61DRAFT_5164</name>
</gene>
<feature type="region of interest" description="Disordered" evidence="1">
    <location>
        <begin position="17"/>
        <end position="53"/>
    </location>
</feature>
<accession>A0A8I3AFS6</accession>
<dbReference type="InterPro" id="IPR029063">
    <property type="entry name" value="SAM-dependent_MTases_sf"/>
</dbReference>
<name>A0A8I3AFS6_9AGAM</name>
<evidence type="ECO:0008006" key="4">
    <source>
        <dbReference type="Google" id="ProtNLM"/>
    </source>
</evidence>
<evidence type="ECO:0000313" key="3">
    <source>
        <dbReference type="Proteomes" id="UP000683000"/>
    </source>
</evidence>
<dbReference type="Gene3D" id="3.40.50.150">
    <property type="entry name" value="Vaccinia Virus protein VP39"/>
    <property type="match status" value="1"/>
</dbReference>
<dbReference type="OrthoDB" id="2013972at2759"/>
<dbReference type="SUPFAM" id="SSF53335">
    <property type="entry name" value="S-adenosyl-L-methionine-dependent methyltransferases"/>
    <property type="match status" value="1"/>
</dbReference>
<dbReference type="CDD" id="cd02440">
    <property type="entry name" value="AdoMet_MTases"/>
    <property type="match status" value="1"/>
</dbReference>
<evidence type="ECO:0000256" key="1">
    <source>
        <dbReference type="SAM" id="MobiDB-lite"/>
    </source>
</evidence>
<proteinExistence type="predicted"/>
<sequence length="334" mass="37579">MLSATMSAHAYPRLDILSDDSDSDAESDRYTEMSLDGSVASTKTSLDESMRSASPAPSVFSFTSSLRAQAYRQEYGRGLNNYSEVYRLPADEEELDRLDKQHIMFCKVMGKYPPPLPQIMADDGFEVKAILDLGCGSGSWIMDVAREFPHCSAVAVDLVPMQSLSEVDDINLGLEHFYGDFQRRALPAHFVGRLDKQPLLPPAGTFHPPWTPLFMSYVHRAVKDRGGDAEASTHMYEWVSTHPAFEDVVYRPFWIPCSPWMSGNDPVTKFWNEVGATMRDDVQAFFRSSRPLLLGHGLGEEFVDTMTRNACEELDDAVTPVYVLIDNVYARKRH</sequence>
<dbReference type="AlphaFoldDB" id="A0A8I3AFS6"/>
<comment type="caution">
    <text evidence="2">The sequence shown here is derived from an EMBL/GenBank/DDBJ whole genome shotgun (WGS) entry which is preliminary data.</text>
</comment>
<reference evidence="2" key="1">
    <citation type="submission" date="2021-03" db="EMBL/GenBank/DDBJ databases">
        <title>Evolutionary innovations through gain and loss of genes in the ectomycorrhizal Boletales.</title>
        <authorList>
            <person name="Wu G."/>
            <person name="Miyauchi S."/>
            <person name="Morin E."/>
            <person name="Yang Z.-L."/>
            <person name="Xu J."/>
            <person name="Martin F.M."/>
        </authorList>
    </citation>
    <scope>NUCLEOTIDE SEQUENCE</scope>
    <source>
        <strain evidence="2">BR01</strain>
    </source>
</reference>